<proteinExistence type="predicted"/>
<dbReference type="Proteomes" id="UP001459277">
    <property type="component" value="Unassembled WGS sequence"/>
</dbReference>
<name>A0AAW2D1L1_9ROSI</name>
<organism evidence="1 2">
    <name type="scientific">Lithocarpus litseifolius</name>
    <dbReference type="NCBI Taxonomy" id="425828"/>
    <lineage>
        <taxon>Eukaryota</taxon>
        <taxon>Viridiplantae</taxon>
        <taxon>Streptophyta</taxon>
        <taxon>Embryophyta</taxon>
        <taxon>Tracheophyta</taxon>
        <taxon>Spermatophyta</taxon>
        <taxon>Magnoliopsida</taxon>
        <taxon>eudicotyledons</taxon>
        <taxon>Gunneridae</taxon>
        <taxon>Pentapetalae</taxon>
        <taxon>rosids</taxon>
        <taxon>fabids</taxon>
        <taxon>Fagales</taxon>
        <taxon>Fagaceae</taxon>
        <taxon>Lithocarpus</taxon>
    </lineage>
</organism>
<protein>
    <submittedName>
        <fullName evidence="1">Uncharacterized protein</fullName>
    </submittedName>
</protein>
<accession>A0AAW2D1L1</accession>
<evidence type="ECO:0000313" key="1">
    <source>
        <dbReference type="EMBL" id="KAL0003136.1"/>
    </source>
</evidence>
<comment type="caution">
    <text evidence="1">The sequence shown here is derived from an EMBL/GenBank/DDBJ whole genome shotgun (WGS) entry which is preliminary data.</text>
</comment>
<keyword evidence="2" id="KW-1185">Reference proteome</keyword>
<gene>
    <name evidence="1" type="ORF">SO802_016917</name>
</gene>
<sequence>MGDGLIKVWSSSLKAITSMAGWPLEILLKALWVRPRRPNDLPRRNHPKILIGEITELSPKSKISATIVHGFQNLWTSQVLVQVNLFCY</sequence>
<dbReference type="AlphaFoldDB" id="A0AAW2D1L1"/>
<evidence type="ECO:0000313" key="2">
    <source>
        <dbReference type="Proteomes" id="UP001459277"/>
    </source>
</evidence>
<reference evidence="1 2" key="1">
    <citation type="submission" date="2024-01" db="EMBL/GenBank/DDBJ databases">
        <title>A telomere-to-telomere, gap-free genome of sweet tea (Lithocarpus litseifolius).</title>
        <authorList>
            <person name="Zhou J."/>
        </authorList>
    </citation>
    <scope>NUCLEOTIDE SEQUENCE [LARGE SCALE GENOMIC DNA]</scope>
    <source>
        <strain evidence="1">Zhou-2022a</strain>
        <tissue evidence="1">Leaf</tissue>
    </source>
</reference>
<dbReference type="EMBL" id="JAZDWU010000005">
    <property type="protein sequence ID" value="KAL0003136.1"/>
    <property type="molecule type" value="Genomic_DNA"/>
</dbReference>